<keyword evidence="2" id="KW-1185">Reference proteome</keyword>
<feature type="non-terminal residue" evidence="1">
    <location>
        <position position="1"/>
    </location>
</feature>
<feature type="non-terminal residue" evidence="1">
    <location>
        <position position="147"/>
    </location>
</feature>
<protein>
    <submittedName>
        <fullName evidence="1">Uncharacterized protein</fullName>
    </submittedName>
</protein>
<evidence type="ECO:0000313" key="2">
    <source>
        <dbReference type="Proteomes" id="UP001145114"/>
    </source>
</evidence>
<evidence type="ECO:0000313" key="1">
    <source>
        <dbReference type="EMBL" id="KAJ1670565.1"/>
    </source>
</evidence>
<gene>
    <name evidence="1" type="ORF">EV182_008125</name>
</gene>
<name>A0ACC1HA94_9FUNG</name>
<proteinExistence type="predicted"/>
<organism evidence="1 2">
    <name type="scientific">Spiromyces aspiralis</name>
    <dbReference type="NCBI Taxonomy" id="68401"/>
    <lineage>
        <taxon>Eukaryota</taxon>
        <taxon>Fungi</taxon>
        <taxon>Fungi incertae sedis</taxon>
        <taxon>Zoopagomycota</taxon>
        <taxon>Kickxellomycotina</taxon>
        <taxon>Kickxellomycetes</taxon>
        <taxon>Kickxellales</taxon>
        <taxon>Kickxellaceae</taxon>
        <taxon>Spiromyces</taxon>
    </lineage>
</organism>
<reference evidence="1" key="1">
    <citation type="submission" date="2022-06" db="EMBL/GenBank/DDBJ databases">
        <title>Phylogenomic reconstructions and comparative analyses of Kickxellomycotina fungi.</title>
        <authorList>
            <person name="Reynolds N.K."/>
            <person name="Stajich J.E."/>
            <person name="Barry K."/>
            <person name="Grigoriev I.V."/>
            <person name="Crous P."/>
            <person name="Smith M.E."/>
        </authorList>
    </citation>
    <scope>NUCLEOTIDE SEQUENCE</scope>
    <source>
        <strain evidence="1">RSA 2271</strain>
    </source>
</reference>
<accession>A0ACC1HA94</accession>
<sequence>LHISCKSFIENLSYDYLPHASIKSPMCPSRLLVAPGKPLSDEVARMLRNPLVSPIFGDFSGCASMLIQAGGKEMLYDDIEAFVNMVAEQQLMSQEERRDTHDSVHSAIVWEPYKDMPHVFHAIPFLAASLEAYESIGRFVRARLEHE</sequence>
<comment type="caution">
    <text evidence="1">The sequence shown here is derived from an EMBL/GenBank/DDBJ whole genome shotgun (WGS) entry which is preliminary data.</text>
</comment>
<dbReference type="Proteomes" id="UP001145114">
    <property type="component" value="Unassembled WGS sequence"/>
</dbReference>
<dbReference type="EMBL" id="JAMZIH010009190">
    <property type="protein sequence ID" value="KAJ1670565.1"/>
    <property type="molecule type" value="Genomic_DNA"/>
</dbReference>